<name>A0AAN6W8P9_9PEZI</name>
<dbReference type="Gene3D" id="1.20.1050.130">
    <property type="match status" value="1"/>
</dbReference>
<proteinExistence type="predicted"/>
<dbReference type="SUPFAM" id="SSF47616">
    <property type="entry name" value="GST C-terminal domain-like"/>
    <property type="match status" value="1"/>
</dbReference>
<protein>
    <recommendedName>
        <fullName evidence="1">glutathione transferase</fullName>
        <ecNumber evidence="1">2.5.1.18</ecNumber>
    </recommendedName>
</protein>
<dbReference type="EMBL" id="MU866194">
    <property type="protein sequence ID" value="KAK4176506.1"/>
    <property type="molecule type" value="Genomic_DNA"/>
</dbReference>
<keyword evidence="2" id="KW-0808">Transferase</keyword>
<dbReference type="InterPro" id="IPR036282">
    <property type="entry name" value="Glutathione-S-Trfase_C_sf"/>
</dbReference>
<keyword evidence="5" id="KW-1185">Reference proteome</keyword>
<dbReference type="PANTHER" id="PTHR44051:SF20">
    <property type="entry name" value="GLUTATHIONE TRANSFERASE 1 (EUROFUNG)"/>
    <property type="match status" value="1"/>
</dbReference>
<evidence type="ECO:0000256" key="2">
    <source>
        <dbReference type="ARBA" id="ARBA00022679"/>
    </source>
</evidence>
<accession>A0AAN6W8P9</accession>
<evidence type="ECO:0000256" key="1">
    <source>
        <dbReference type="ARBA" id="ARBA00012452"/>
    </source>
</evidence>
<dbReference type="EC" id="2.5.1.18" evidence="1"/>
<dbReference type="GO" id="GO:0004364">
    <property type="term" value="F:glutathione transferase activity"/>
    <property type="evidence" value="ECO:0007669"/>
    <property type="project" value="UniProtKB-EC"/>
</dbReference>
<sequence>MPSRRHVKVIRYRVLHTPQSPSTFGSPKTIFVLEELSLTYEFKSFRFDDSDAINQYLIEQYDTGKHLTYDELINRNLCNYGQSPYYGQCGWFQHLHAKKVQLAIDRYANEIKRVLGVSETVLSKKGDDEQWLVGNKMKYADMAFVLMQSWDEVFEGTPRMVELPSWKSAMDHRARLMDEQGLQWNGVPKGIETFTEYEEKTGNGEVKYG</sequence>
<reference evidence="4" key="2">
    <citation type="submission" date="2023-05" db="EMBL/GenBank/DDBJ databases">
        <authorList>
            <consortium name="Lawrence Berkeley National Laboratory"/>
            <person name="Steindorff A."/>
            <person name="Hensen N."/>
            <person name="Bonometti L."/>
            <person name="Westerberg I."/>
            <person name="Brannstrom I.O."/>
            <person name="Guillou S."/>
            <person name="Cros-Aarteil S."/>
            <person name="Calhoun S."/>
            <person name="Haridas S."/>
            <person name="Kuo A."/>
            <person name="Mondo S."/>
            <person name="Pangilinan J."/>
            <person name="Riley R."/>
            <person name="Labutti K."/>
            <person name="Andreopoulos B."/>
            <person name="Lipzen A."/>
            <person name="Chen C."/>
            <person name="Yanf M."/>
            <person name="Daum C."/>
            <person name="Ng V."/>
            <person name="Clum A."/>
            <person name="Ohm R."/>
            <person name="Martin F."/>
            <person name="Silar P."/>
            <person name="Natvig D."/>
            <person name="Lalanne C."/>
            <person name="Gautier V."/>
            <person name="Ament-Velasquez S.L."/>
            <person name="Kruys A."/>
            <person name="Hutchinson M.I."/>
            <person name="Powell A.J."/>
            <person name="Barry K."/>
            <person name="Miller A.N."/>
            <person name="Grigoriev I.V."/>
            <person name="Debuchy R."/>
            <person name="Gladieux P."/>
            <person name="Thoren M.H."/>
            <person name="Johannesson H."/>
        </authorList>
    </citation>
    <scope>NUCLEOTIDE SEQUENCE</scope>
    <source>
        <strain evidence="4">CBS 892.96</strain>
    </source>
</reference>
<evidence type="ECO:0000256" key="3">
    <source>
        <dbReference type="ARBA" id="ARBA00047960"/>
    </source>
</evidence>
<dbReference type="AlphaFoldDB" id="A0AAN6W8P9"/>
<organism evidence="4 5">
    <name type="scientific">Triangularia setosa</name>
    <dbReference type="NCBI Taxonomy" id="2587417"/>
    <lineage>
        <taxon>Eukaryota</taxon>
        <taxon>Fungi</taxon>
        <taxon>Dikarya</taxon>
        <taxon>Ascomycota</taxon>
        <taxon>Pezizomycotina</taxon>
        <taxon>Sordariomycetes</taxon>
        <taxon>Sordariomycetidae</taxon>
        <taxon>Sordariales</taxon>
        <taxon>Podosporaceae</taxon>
        <taxon>Triangularia</taxon>
    </lineage>
</organism>
<comment type="caution">
    <text evidence="4">The sequence shown here is derived from an EMBL/GenBank/DDBJ whole genome shotgun (WGS) entry which is preliminary data.</text>
</comment>
<evidence type="ECO:0000313" key="4">
    <source>
        <dbReference type="EMBL" id="KAK4176506.1"/>
    </source>
</evidence>
<dbReference type="Proteomes" id="UP001302321">
    <property type="component" value="Unassembled WGS sequence"/>
</dbReference>
<evidence type="ECO:0000313" key="5">
    <source>
        <dbReference type="Proteomes" id="UP001302321"/>
    </source>
</evidence>
<dbReference type="PANTHER" id="PTHR44051">
    <property type="entry name" value="GLUTATHIONE S-TRANSFERASE-RELATED"/>
    <property type="match status" value="1"/>
</dbReference>
<gene>
    <name evidence="4" type="ORF">QBC36DRAFT_352125</name>
</gene>
<reference evidence="4" key="1">
    <citation type="journal article" date="2023" name="Mol. Phylogenet. Evol.">
        <title>Genome-scale phylogeny and comparative genomics of the fungal order Sordariales.</title>
        <authorList>
            <person name="Hensen N."/>
            <person name="Bonometti L."/>
            <person name="Westerberg I."/>
            <person name="Brannstrom I.O."/>
            <person name="Guillou S."/>
            <person name="Cros-Aarteil S."/>
            <person name="Calhoun S."/>
            <person name="Haridas S."/>
            <person name="Kuo A."/>
            <person name="Mondo S."/>
            <person name="Pangilinan J."/>
            <person name="Riley R."/>
            <person name="LaButti K."/>
            <person name="Andreopoulos B."/>
            <person name="Lipzen A."/>
            <person name="Chen C."/>
            <person name="Yan M."/>
            <person name="Daum C."/>
            <person name="Ng V."/>
            <person name="Clum A."/>
            <person name="Steindorff A."/>
            <person name="Ohm R.A."/>
            <person name="Martin F."/>
            <person name="Silar P."/>
            <person name="Natvig D.O."/>
            <person name="Lalanne C."/>
            <person name="Gautier V."/>
            <person name="Ament-Velasquez S.L."/>
            <person name="Kruys A."/>
            <person name="Hutchinson M.I."/>
            <person name="Powell A.J."/>
            <person name="Barry K."/>
            <person name="Miller A.N."/>
            <person name="Grigoriev I.V."/>
            <person name="Debuchy R."/>
            <person name="Gladieux P."/>
            <person name="Hiltunen Thoren M."/>
            <person name="Johannesson H."/>
        </authorList>
    </citation>
    <scope>NUCLEOTIDE SEQUENCE</scope>
    <source>
        <strain evidence="4">CBS 892.96</strain>
    </source>
</reference>
<comment type="catalytic activity">
    <reaction evidence="3">
        <text>RX + glutathione = an S-substituted glutathione + a halide anion + H(+)</text>
        <dbReference type="Rhea" id="RHEA:16437"/>
        <dbReference type="ChEBI" id="CHEBI:15378"/>
        <dbReference type="ChEBI" id="CHEBI:16042"/>
        <dbReference type="ChEBI" id="CHEBI:17792"/>
        <dbReference type="ChEBI" id="CHEBI:57925"/>
        <dbReference type="ChEBI" id="CHEBI:90779"/>
        <dbReference type="EC" id="2.5.1.18"/>
    </reaction>
</comment>